<feature type="binding site" evidence="8">
    <location>
        <position position="345"/>
    </location>
    <ligand>
        <name>phosphoenolpyruvate</name>
        <dbReference type="ChEBI" id="CHEBI:58702"/>
    </ligand>
</feature>
<dbReference type="PANTHER" id="PTHR21090">
    <property type="entry name" value="AROM/DEHYDROQUINATE SYNTHASE"/>
    <property type="match status" value="1"/>
</dbReference>
<dbReference type="Gene3D" id="3.65.10.10">
    <property type="entry name" value="Enolpyruvate transferase domain"/>
    <property type="match status" value="2"/>
</dbReference>
<feature type="binding site" evidence="8">
    <location>
        <position position="169"/>
    </location>
    <ligand>
        <name>phosphoenolpyruvate</name>
        <dbReference type="ChEBI" id="CHEBI:58702"/>
    </ligand>
</feature>
<dbReference type="FunFam" id="3.65.10.10:FF:000005">
    <property type="entry name" value="3-phosphoshikimate 1-carboxyvinyltransferase"/>
    <property type="match status" value="1"/>
</dbReference>
<dbReference type="Pfam" id="PF00275">
    <property type="entry name" value="EPSP_synthase"/>
    <property type="match status" value="1"/>
</dbReference>
<gene>
    <name evidence="8 10" type="primary">aroA</name>
    <name evidence="10" type="ORF">ABNN70_02590</name>
</gene>
<feature type="binding site" evidence="8">
    <location>
        <position position="341"/>
    </location>
    <ligand>
        <name>3-phosphoshikimate</name>
        <dbReference type="ChEBI" id="CHEBI:145989"/>
    </ligand>
</feature>
<dbReference type="GO" id="GO:0003866">
    <property type="term" value="F:3-phosphoshikimate 1-carboxyvinyltransferase activity"/>
    <property type="evidence" value="ECO:0007669"/>
    <property type="project" value="UniProtKB-UniRule"/>
</dbReference>
<feature type="binding site" evidence="8">
    <location>
        <position position="122"/>
    </location>
    <ligand>
        <name>phosphoenolpyruvate</name>
        <dbReference type="ChEBI" id="CHEBI:58702"/>
    </ligand>
</feature>
<dbReference type="InterPro" id="IPR023193">
    <property type="entry name" value="EPSP_synthase_CS"/>
</dbReference>
<comment type="similarity">
    <text evidence="2 8">Belongs to the EPSP synthase family.</text>
</comment>
<reference evidence="10" key="1">
    <citation type="submission" date="2024-06" db="EMBL/GenBank/DDBJ databases">
        <authorList>
            <person name="Fan A."/>
            <person name="Zhang F.Y."/>
            <person name="Zhang L."/>
        </authorList>
    </citation>
    <scope>NUCLEOTIDE SEQUENCE</scope>
    <source>
        <strain evidence="10">Y61</strain>
    </source>
</reference>
<feature type="binding site" evidence="8">
    <location>
        <position position="22"/>
    </location>
    <ligand>
        <name>3-phosphoshikimate</name>
        <dbReference type="ChEBI" id="CHEBI:145989"/>
    </ligand>
</feature>
<feature type="binding site" evidence="8">
    <location>
        <position position="169"/>
    </location>
    <ligand>
        <name>3-phosphoshikimate</name>
        <dbReference type="ChEBI" id="CHEBI:145989"/>
    </ligand>
</feature>
<dbReference type="InterPro" id="IPR001986">
    <property type="entry name" value="Enolpyruvate_Tfrase_dom"/>
</dbReference>
<dbReference type="RefSeq" id="WP_353948680.1">
    <property type="nucleotide sequence ID" value="NZ_CP159510.1"/>
</dbReference>
<proteinExistence type="inferred from homology"/>
<evidence type="ECO:0000256" key="3">
    <source>
        <dbReference type="ARBA" id="ARBA00022490"/>
    </source>
</evidence>
<feature type="binding site" evidence="8">
    <location>
        <position position="23"/>
    </location>
    <ligand>
        <name>3-phosphoshikimate</name>
        <dbReference type="ChEBI" id="CHEBI:145989"/>
    </ligand>
</feature>
<evidence type="ECO:0000259" key="9">
    <source>
        <dbReference type="Pfam" id="PF00275"/>
    </source>
</evidence>
<feature type="domain" description="Enolpyruvate transferase" evidence="9">
    <location>
        <begin position="9"/>
        <end position="425"/>
    </location>
</feature>
<dbReference type="EMBL" id="CP159510">
    <property type="protein sequence ID" value="XCJ17434.1"/>
    <property type="molecule type" value="Genomic_DNA"/>
</dbReference>
<dbReference type="InterPro" id="IPR006264">
    <property type="entry name" value="EPSP_synthase"/>
</dbReference>
<evidence type="ECO:0000256" key="7">
    <source>
        <dbReference type="ARBA" id="ARBA00044633"/>
    </source>
</evidence>
<dbReference type="GO" id="GO:0008652">
    <property type="term" value="P:amino acid biosynthetic process"/>
    <property type="evidence" value="ECO:0007669"/>
    <property type="project" value="UniProtKB-KW"/>
</dbReference>
<evidence type="ECO:0000256" key="5">
    <source>
        <dbReference type="ARBA" id="ARBA00022679"/>
    </source>
</evidence>
<feature type="binding site" evidence="8">
    <location>
        <position position="94"/>
    </location>
    <ligand>
        <name>phosphoenolpyruvate</name>
        <dbReference type="ChEBI" id="CHEBI:58702"/>
    </ligand>
</feature>
<dbReference type="NCBIfam" id="TIGR01356">
    <property type="entry name" value="aroA"/>
    <property type="match status" value="1"/>
</dbReference>
<sequence>MKILRTNIRKGLHGELRVPGDKSISHRSIIFGAISSGETEVTHFLPSDDCLSTIRAFQAIGVPVEHTHDRVLIHGVTLSGLQAPRRPLNMGNSGTTTRLLLGLLSGQPFSAQLTGDQSLSRRPMRRVTDPLSEAGARFDLTEGGTLPITVHGNPNLRPIRYPLPVASAQVKSALILAALQADGKSTIIEKQQTRDHTERMLKAFGGDIEQSGLTITVTGKPHLTGRKLAVPGDISSAAFFIAAALLVPGSLITLKQVGINPTRSGFLDVLKRMGADIQVKHPVHQAEAFADLTARCSELRAIRLSRPDIPAVIDELPLIALLATQAQGVTEITGAEELRVKETDRITVVTEELNQLGARITELPDGMLIHGPTPLHLPEDQKVDSHGDHRIGMMLAVAALTLKGELKLLNDSAISISYPGFFSDLDQLIAKGSVRL</sequence>
<dbReference type="AlphaFoldDB" id="A0AAU8IGR4"/>
<comment type="caution">
    <text evidence="8">Lacks conserved residue(s) required for the propagation of feature annotation.</text>
</comment>
<evidence type="ECO:0000256" key="8">
    <source>
        <dbReference type="HAMAP-Rule" id="MF_00210"/>
    </source>
</evidence>
<comment type="catalytic activity">
    <reaction evidence="7">
        <text>3-phosphoshikimate + phosphoenolpyruvate = 5-O-(1-carboxyvinyl)-3-phosphoshikimate + phosphate</text>
        <dbReference type="Rhea" id="RHEA:21256"/>
        <dbReference type="ChEBI" id="CHEBI:43474"/>
        <dbReference type="ChEBI" id="CHEBI:57701"/>
        <dbReference type="ChEBI" id="CHEBI:58702"/>
        <dbReference type="ChEBI" id="CHEBI:145989"/>
        <dbReference type="EC" id="2.5.1.19"/>
    </reaction>
    <physiologicalReaction direction="left-to-right" evidence="7">
        <dbReference type="Rhea" id="RHEA:21257"/>
    </physiologicalReaction>
</comment>
<dbReference type="InterPro" id="IPR013792">
    <property type="entry name" value="RNA3'P_cycl/enolpyr_Trfase_a/b"/>
</dbReference>
<dbReference type="HAMAP" id="MF_00210">
    <property type="entry name" value="EPSP_synth"/>
    <property type="match status" value="1"/>
</dbReference>
<keyword evidence="6 8" id="KW-0057">Aromatic amino acid biosynthesis</keyword>
<dbReference type="GO" id="GO:0009423">
    <property type="term" value="P:chorismate biosynthetic process"/>
    <property type="evidence" value="ECO:0007669"/>
    <property type="project" value="UniProtKB-UniRule"/>
</dbReference>
<keyword evidence="4 8" id="KW-0028">Amino-acid biosynthesis</keyword>
<keyword evidence="5 8" id="KW-0808">Transferase</keyword>
<evidence type="ECO:0000256" key="1">
    <source>
        <dbReference type="ARBA" id="ARBA00004811"/>
    </source>
</evidence>
<feature type="binding site" evidence="8">
    <location>
        <position position="27"/>
    </location>
    <ligand>
        <name>3-phosphoshikimate</name>
        <dbReference type="ChEBI" id="CHEBI:145989"/>
    </ligand>
</feature>
<dbReference type="PROSITE" id="PS00104">
    <property type="entry name" value="EPSP_SYNTHASE_1"/>
    <property type="match status" value="1"/>
</dbReference>
<dbReference type="PIRSF" id="PIRSF000505">
    <property type="entry name" value="EPSPS"/>
    <property type="match status" value="1"/>
</dbReference>
<dbReference type="InterPro" id="IPR036968">
    <property type="entry name" value="Enolpyruvate_Tfrase_sf"/>
</dbReference>
<dbReference type="GO" id="GO:0009073">
    <property type="term" value="P:aromatic amino acid family biosynthetic process"/>
    <property type="evidence" value="ECO:0007669"/>
    <property type="project" value="UniProtKB-KW"/>
</dbReference>
<keyword evidence="3 8" id="KW-0963">Cytoplasm</keyword>
<feature type="binding site" evidence="8">
    <location>
        <position position="314"/>
    </location>
    <ligand>
        <name>3-phosphoshikimate</name>
        <dbReference type="ChEBI" id="CHEBI:145989"/>
    </ligand>
</feature>
<evidence type="ECO:0000313" key="10">
    <source>
        <dbReference type="EMBL" id="XCJ17434.1"/>
    </source>
</evidence>
<dbReference type="SUPFAM" id="SSF55205">
    <property type="entry name" value="EPT/RTPC-like"/>
    <property type="match status" value="1"/>
</dbReference>
<feature type="binding site" evidence="8">
    <location>
        <position position="167"/>
    </location>
    <ligand>
        <name>3-phosphoshikimate</name>
        <dbReference type="ChEBI" id="CHEBI:145989"/>
    </ligand>
</feature>
<dbReference type="EC" id="2.5.1.19" evidence="8"/>
<comment type="subunit">
    <text evidence="8">Monomer.</text>
</comment>
<comment type="function">
    <text evidence="8">Catalyzes the transfer of the enolpyruvyl moiety of phosphoenolpyruvate (PEP) to the 5-hydroxyl of shikimate-3-phosphate (S3P) to produce enolpyruvyl shikimate-3-phosphate and inorganic phosphate.</text>
</comment>
<evidence type="ECO:0000256" key="2">
    <source>
        <dbReference type="ARBA" id="ARBA00009948"/>
    </source>
</evidence>
<feature type="binding site" evidence="8">
    <location>
        <position position="390"/>
    </location>
    <ligand>
        <name>phosphoenolpyruvate</name>
        <dbReference type="ChEBI" id="CHEBI:58702"/>
    </ligand>
</feature>
<name>A0AAU8IGR4_9BACL</name>
<feature type="binding site" evidence="8">
    <location>
        <position position="22"/>
    </location>
    <ligand>
        <name>phosphoenolpyruvate</name>
        <dbReference type="ChEBI" id="CHEBI:58702"/>
    </ligand>
</feature>
<organism evidence="10">
    <name type="scientific">Sporolactobacillus sp. Y61</name>
    <dbReference type="NCBI Taxonomy" id="3160863"/>
    <lineage>
        <taxon>Bacteria</taxon>
        <taxon>Bacillati</taxon>
        <taxon>Bacillota</taxon>
        <taxon>Bacilli</taxon>
        <taxon>Bacillales</taxon>
        <taxon>Sporolactobacillaceae</taxon>
        <taxon>Sporolactobacillus</taxon>
    </lineage>
</organism>
<comment type="subcellular location">
    <subcellularLocation>
        <location evidence="8">Cytoplasm</location>
    </subcellularLocation>
</comment>
<dbReference type="PROSITE" id="PS00885">
    <property type="entry name" value="EPSP_SYNTHASE_2"/>
    <property type="match status" value="1"/>
</dbReference>
<dbReference type="CDD" id="cd01556">
    <property type="entry name" value="EPSP_synthase"/>
    <property type="match status" value="1"/>
</dbReference>
<feature type="active site" description="Proton acceptor" evidence="8">
    <location>
        <position position="314"/>
    </location>
</feature>
<dbReference type="GO" id="GO:0005737">
    <property type="term" value="C:cytoplasm"/>
    <property type="evidence" value="ECO:0007669"/>
    <property type="project" value="UniProtKB-SubCell"/>
</dbReference>
<accession>A0AAU8IGR4</accession>
<protein>
    <recommendedName>
        <fullName evidence="8">3-phosphoshikimate 1-carboxyvinyltransferase</fullName>
        <ecNumber evidence="8">2.5.1.19</ecNumber>
    </recommendedName>
    <alternativeName>
        <fullName evidence="8">5-enolpyruvylshikimate-3-phosphate synthase</fullName>
        <shortName evidence="8">EPSP synthase</shortName>
        <shortName evidence="8">EPSPS</shortName>
    </alternativeName>
</protein>
<comment type="pathway">
    <text evidence="1 8">Metabolic intermediate biosynthesis; chorismate biosynthesis; chorismate from D-erythrose 4-phosphate and phosphoenolpyruvate: step 6/7.</text>
</comment>
<evidence type="ECO:0000256" key="4">
    <source>
        <dbReference type="ARBA" id="ARBA00022605"/>
    </source>
</evidence>
<dbReference type="PANTHER" id="PTHR21090:SF5">
    <property type="entry name" value="PENTAFUNCTIONAL AROM POLYPEPTIDE"/>
    <property type="match status" value="1"/>
</dbReference>
<evidence type="ECO:0000256" key="6">
    <source>
        <dbReference type="ARBA" id="ARBA00023141"/>
    </source>
</evidence>